<dbReference type="Pfam" id="PF01564">
    <property type="entry name" value="Spermine_synth"/>
    <property type="match status" value="1"/>
</dbReference>
<organism evidence="6 7">
    <name type="scientific">Azoarcus taiwanensis</name>
    <dbReference type="NCBI Taxonomy" id="666964"/>
    <lineage>
        <taxon>Bacteria</taxon>
        <taxon>Pseudomonadati</taxon>
        <taxon>Pseudomonadota</taxon>
        <taxon>Betaproteobacteria</taxon>
        <taxon>Rhodocyclales</taxon>
        <taxon>Zoogloeaceae</taxon>
        <taxon>Azoarcus</taxon>
    </lineage>
</organism>
<sequence length="253" mass="27594">MATPIDISESSGVRYLHFGSEWVQGAMRIRTPFALELAYTREMMAGLLLREAPWPRNALVIGLGAGSVVKFLHRYCPDTRIEVVEIEPQVHAVARQYFALPPDDERLQVRIGDGVEHVLSCARHYDCILVDGFDRNARAGGLDTLPFYRAARSLLTPRGLLAVNLFGRSRGFQASLRRIADAFDGHALAFPSCDSGNVIAFAAGDDAVGVSLTELRERATQLKADTGLDLLPTVSRLEESGRFPGGQLALGTS</sequence>
<reference evidence="6" key="1">
    <citation type="submission" date="2019-12" db="EMBL/GenBank/DDBJ databases">
        <title>Comparative genomics gives insights into the taxonomy of the Azoarcus-Aromatoleum group and reveals separate origins of nif in the plant-associated Azoarcus and non-plant-associated Aromatoleum sub-groups.</title>
        <authorList>
            <person name="Lafos M."/>
            <person name="Maluk M."/>
            <person name="Batista M."/>
            <person name="Junghare M."/>
            <person name="Carmona M."/>
            <person name="Faoro H."/>
            <person name="Cruz L.M."/>
            <person name="Battistoni F."/>
            <person name="De Souza E."/>
            <person name="Pedrosa F."/>
            <person name="Chen W.-M."/>
            <person name="Poole P.S."/>
            <person name="Dixon R.A."/>
            <person name="James E.K."/>
        </authorList>
    </citation>
    <scope>NUCLEOTIDE SEQUENCE</scope>
    <source>
        <strain evidence="6">NSC3</strain>
    </source>
</reference>
<keyword evidence="3 4" id="KW-0620">Polyamine biosynthesis</keyword>
<evidence type="ECO:0000259" key="5">
    <source>
        <dbReference type="PROSITE" id="PS51006"/>
    </source>
</evidence>
<name>A0A972FCS7_9RHOO</name>
<comment type="similarity">
    <text evidence="1">Belongs to the spermidine/spermine synthase family.</text>
</comment>
<evidence type="ECO:0000313" key="6">
    <source>
        <dbReference type="EMBL" id="NMG04364.1"/>
    </source>
</evidence>
<dbReference type="InterPro" id="IPR029063">
    <property type="entry name" value="SAM-dependent_MTases_sf"/>
</dbReference>
<keyword evidence="2 4" id="KW-0808">Transferase</keyword>
<evidence type="ECO:0000256" key="2">
    <source>
        <dbReference type="ARBA" id="ARBA00022679"/>
    </source>
</evidence>
<dbReference type="PROSITE" id="PS51006">
    <property type="entry name" value="PABS_2"/>
    <property type="match status" value="1"/>
</dbReference>
<evidence type="ECO:0000256" key="3">
    <source>
        <dbReference type="ARBA" id="ARBA00023115"/>
    </source>
</evidence>
<evidence type="ECO:0000256" key="4">
    <source>
        <dbReference type="PROSITE-ProRule" id="PRU00354"/>
    </source>
</evidence>
<protein>
    <submittedName>
        <fullName evidence="6">Spermidine synthase</fullName>
    </submittedName>
</protein>
<evidence type="ECO:0000313" key="7">
    <source>
        <dbReference type="Proteomes" id="UP000599523"/>
    </source>
</evidence>
<gene>
    <name evidence="6" type="ORF">GPA21_15505</name>
</gene>
<comment type="caution">
    <text evidence="6">The sequence shown here is derived from an EMBL/GenBank/DDBJ whole genome shotgun (WGS) entry which is preliminary data.</text>
</comment>
<dbReference type="EMBL" id="WTVM01000114">
    <property type="protein sequence ID" value="NMG04364.1"/>
    <property type="molecule type" value="Genomic_DNA"/>
</dbReference>
<dbReference type="PANTHER" id="PTHR43317">
    <property type="entry name" value="THERMOSPERMINE SYNTHASE ACAULIS5"/>
    <property type="match status" value="1"/>
</dbReference>
<accession>A0A972FCS7</accession>
<dbReference type="InterPro" id="IPR030374">
    <property type="entry name" value="PABS"/>
</dbReference>
<dbReference type="SUPFAM" id="SSF53335">
    <property type="entry name" value="S-adenosyl-L-methionine-dependent methyltransferases"/>
    <property type="match status" value="1"/>
</dbReference>
<keyword evidence="7" id="KW-1185">Reference proteome</keyword>
<feature type="domain" description="PABS" evidence="5">
    <location>
        <begin position="1"/>
        <end position="206"/>
    </location>
</feature>
<dbReference type="PANTHER" id="PTHR43317:SF1">
    <property type="entry name" value="THERMOSPERMINE SYNTHASE ACAULIS5"/>
    <property type="match status" value="1"/>
</dbReference>
<feature type="active site" description="Proton acceptor" evidence="4">
    <location>
        <position position="131"/>
    </location>
</feature>
<dbReference type="Proteomes" id="UP000599523">
    <property type="component" value="Unassembled WGS sequence"/>
</dbReference>
<evidence type="ECO:0000256" key="1">
    <source>
        <dbReference type="ARBA" id="ARBA00007867"/>
    </source>
</evidence>
<proteinExistence type="inferred from homology"/>
<dbReference type="RefSeq" id="WP_168989037.1">
    <property type="nucleotide sequence ID" value="NZ_CAWPHM010000016.1"/>
</dbReference>
<dbReference type="Gene3D" id="3.40.50.150">
    <property type="entry name" value="Vaccinia Virus protein VP39"/>
    <property type="match status" value="1"/>
</dbReference>
<dbReference type="GO" id="GO:0016740">
    <property type="term" value="F:transferase activity"/>
    <property type="evidence" value="ECO:0007669"/>
    <property type="project" value="UniProtKB-UniRule"/>
</dbReference>
<dbReference type="AlphaFoldDB" id="A0A972FCS7"/>
<dbReference type="GO" id="GO:0006596">
    <property type="term" value="P:polyamine biosynthetic process"/>
    <property type="evidence" value="ECO:0007669"/>
    <property type="project" value="UniProtKB-UniRule"/>
</dbReference>